<accession>A0A6H1ZA47</accession>
<dbReference type="EMBL" id="MT142037">
    <property type="protein sequence ID" value="QJA73583.1"/>
    <property type="molecule type" value="Genomic_DNA"/>
</dbReference>
<name>A0A6H1ZA47_9ZZZZ</name>
<dbReference type="EMBL" id="MT141495">
    <property type="protein sequence ID" value="QJA63344.1"/>
    <property type="molecule type" value="Genomic_DNA"/>
</dbReference>
<sequence length="111" mass="12365">MTQLGLKLLYGALEVIPLVKSKGFEQITEYSEIEDIYVLTDNRQSGDLKGNLGTALSIIEYEEVKAAYVGKPYGLWLLTEAGIRAAMVGKKLRSELFPPESLRDTFPEHTS</sequence>
<evidence type="ECO:0000313" key="2">
    <source>
        <dbReference type="EMBL" id="QJA63344.1"/>
    </source>
</evidence>
<organism evidence="1">
    <name type="scientific">viral metagenome</name>
    <dbReference type="NCBI Taxonomy" id="1070528"/>
    <lineage>
        <taxon>unclassified sequences</taxon>
        <taxon>metagenomes</taxon>
        <taxon>organismal metagenomes</taxon>
    </lineage>
</organism>
<dbReference type="AlphaFoldDB" id="A0A6H1ZA47"/>
<dbReference type="EMBL" id="MT143974">
    <property type="protein sequence ID" value="QJA44247.1"/>
    <property type="molecule type" value="Genomic_DNA"/>
</dbReference>
<evidence type="ECO:0000313" key="4">
    <source>
        <dbReference type="EMBL" id="QJH94471.1"/>
    </source>
</evidence>
<dbReference type="EMBL" id="MT144601">
    <property type="protein sequence ID" value="QJH94471.1"/>
    <property type="molecule type" value="Genomic_DNA"/>
</dbReference>
<reference evidence="1" key="1">
    <citation type="submission" date="2020-03" db="EMBL/GenBank/DDBJ databases">
        <title>The deep terrestrial virosphere.</title>
        <authorList>
            <person name="Holmfeldt K."/>
            <person name="Nilsson E."/>
            <person name="Simone D."/>
            <person name="Lopez-Fernandez M."/>
            <person name="Wu X."/>
            <person name="de Brujin I."/>
            <person name="Lundin D."/>
            <person name="Andersson A."/>
            <person name="Bertilsson S."/>
            <person name="Dopson M."/>
        </authorList>
    </citation>
    <scope>NUCLEOTIDE SEQUENCE</scope>
    <source>
        <strain evidence="3">MM415A02304</strain>
        <strain evidence="2">MM415B00633</strain>
        <strain evidence="1">TM448A00090</strain>
        <strain evidence="4">TM448B00221</strain>
    </source>
</reference>
<gene>
    <name evidence="3" type="ORF">MM415A02304_0013</name>
    <name evidence="2" type="ORF">MM415B00633_0028</name>
    <name evidence="1" type="ORF">TM448A00090_0079</name>
    <name evidence="4" type="ORF">TM448B00221_0025</name>
</gene>
<proteinExistence type="predicted"/>
<evidence type="ECO:0000313" key="1">
    <source>
        <dbReference type="EMBL" id="QJA44247.1"/>
    </source>
</evidence>
<protein>
    <submittedName>
        <fullName evidence="1">Uncharacterized protein</fullName>
    </submittedName>
</protein>
<evidence type="ECO:0000313" key="3">
    <source>
        <dbReference type="EMBL" id="QJA73583.1"/>
    </source>
</evidence>